<dbReference type="Gene3D" id="2.30.30.60">
    <property type="match status" value="1"/>
</dbReference>
<evidence type="ECO:0000256" key="7">
    <source>
        <dbReference type="SAM" id="Phobius"/>
    </source>
</evidence>
<evidence type="ECO:0000259" key="10">
    <source>
        <dbReference type="Pfam" id="PF21088"/>
    </source>
</evidence>
<evidence type="ECO:0000256" key="5">
    <source>
        <dbReference type="ARBA" id="ARBA00022989"/>
    </source>
</evidence>
<dbReference type="Pfam" id="PF21082">
    <property type="entry name" value="MS_channel_3rd"/>
    <property type="match status" value="1"/>
</dbReference>
<dbReference type="InterPro" id="IPR011066">
    <property type="entry name" value="MscS_channel_C_sf"/>
</dbReference>
<name>A0A2P2C357_9ZZZZ</name>
<dbReference type="InterPro" id="IPR049142">
    <property type="entry name" value="MS_channel_1st"/>
</dbReference>
<dbReference type="Pfam" id="PF21088">
    <property type="entry name" value="MS_channel_1st"/>
    <property type="match status" value="1"/>
</dbReference>
<dbReference type="PANTHER" id="PTHR30460:SF0">
    <property type="entry name" value="MODERATE CONDUCTANCE MECHANOSENSITIVE CHANNEL YBIO"/>
    <property type="match status" value="1"/>
</dbReference>
<keyword evidence="4 7" id="KW-0812">Transmembrane</keyword>
<evidence type="ECO:0000256" key="2">
    <source>
        <dbReference type="ARBA" id="ARBA00008017"/>
    </source>
</evidence>
<dbReference type="SUPFAM" id="SSF50182">
    <property type="entry name" value="Sm-like ribonucleoproteins"/>
    <property type="match status" value="1"/>
</dbReference>
<comment type="similarity">
    <text evidence="2">Belongs to the MscS (TC 1.A.23) family.</text>
</comment>
<dbReference type="GO" id="GO:0005886">
    <property type="term" value="C:plasma membrane"/>
    <property type="evidence" value="ECO:0007669"/>
    <property type="project" value="UniProtKB-SubCell"/>
</dbReference>
<sequence length="356" mass="38476">MPHPLITPIIDVTEVSGSETDPLTTCTDGVLCNWVFDQTGNERLADVVDFVVGTPAALVGLILIGVLARWLLHRVIDRVVKRAEVGVLPNRLSRAIVGGKMGAALNLREDPGFTRRVQRAATMGSLLKSIVSGVVLTVIALMFISELGYDIAPLIASAGIIGVALGFGSQALVKDFLSGIFMIFEDQYGVGDVVDLGEASGTVEAVSLRVTRLRDVNGTVWYVRNGEILRVGNMSQNWARTVLDVTVGYTEDLVRVRRALEEVAHDLWVDEDFRGVIIEEPEVWGVESLGVDGIVVRVTLKTAPMEQWAVARTMRERVKARFESDGINLAVAQRVLWQESAPSAASTEGSGGDTPA</sequence>
<dbReference type="Pfam" id="PF00924">
    <property type="entry name" value="MS_channel_2nd"/>
    <property type="match status" value="1"/>
</dbReference>
<evidence type="ECO:0000259" key="8">
    <source>
        <dbReference type="Pfam" id="PF00924"/>
    </source>
</evidence>
<dbReference type="InterPro" id="IPR049278">
    <property type="entry name" value="MS_channel_C"/>
</dbReference>
<dbReference type="Gene3D" id="1.10.287.1260">
    <property type="match status" value="1"/>
</dbReference>
<keyword evidence="3" id="KW-1003">Cell membrane</keyword>
<feature type="transmembrane region" description="Helical" evidence="7">
    <location>
        <begin position="151"/>
        <end position="173"/>
    </location>
</feature>
<dbReference type="InterPro" id="IPR006685">
    <property type="entry name" value="MscS_channel_2nd"/>
</dbReference>
<evidence type="ECO:0000259" key="9">
    <source>
        <dbReference type="Pfam" id="PF21082"/>
    </source>
</evidence>
<accession>A0A2P2C357</accession>
<comment type="subcellular location">
    <subcellularLocation>
        <location evidence="1">Cell membrane</location>
        <topology evidence="1">Multi-pass membrane protein</topology>
    </subcellularLocation>
</comment>
<feature type="transmembrane region" description="Helical" evidence="7">
    <location>
        <begin position="125"/>
        <end position="145"/>
    </location>
</feature>
<dbReference type="InterPro" id="IPR045276">
    <property type="entry name" value="YbiO_bact"/>
</dbReference>
<dbReference type="SUPFAM" id="SSF82689">
    <property type="entry name" value="Mechanosensitive channel protein MscS (YggB), C-terminal domain"/>
    <property type="match status" value="1"/>
</dbReference>
<dbReference type="GO" id="GO:0008381">
    <property type="term" value="F:mechanosensitive monoatomic ion channel activity"/>
    <property type="evidence" value="ECO:0007669"/>
    <property type="project" value="InterPro"/>
</dbReference>
<dbReference type="PANTHER" id="PTHR30460">
    <property type="entry name" value="MODERATE CONDUCTANCE MECHANOSENSITIVE CHANNEL YBIO"/>
    <property type="match status" value="1"/>
</dbReference>
<dbReference type="FunFam" id="2.30.30.60:FF:000001">
    <property type="entry name" value="MscS Mechanosensitive ion channel"/>
    <property type="match status" value="1"/>
</dbReference>
<reference evidence="11" key="1">
    <citation type="submission" date="2015-08" db="EMBL/GenBank/DDBJ databases">
        <authorList>
            <person name="Babu N.S."/>
            <person name="Beckwith C.J."/>
            <person name="Beseler K.G."/>
            <person name="Brison A."/>
            <person name="Carone J.V."/>
            <person name="Caskin T.P."/>
            <person name="Diamond M."/>
            <person name="Durham M.E."/>
            <person name="Foxe J.M."/>
            <person name="Go M."/>
            <person name="Henderson B.A."/>
            <person name="Jones I.B."/>
            <person name="McGettigan J.A."/>
            <person name="Micheletti S.J."/>
            <person name="Nasrallah M.E."/>
            <person name="Ortiz D."/>
            <person name="Piller C.R."/>
            <person name="Privatt S.R."/>
            <person name="Schneider S.L."/>
            <person name="Sharp S."/>
            <person name="Smith T.C."/>
            <person name="Stanton J.D."/>
            <person name="Ullery H.E."/>
            <person name="Wilson R.J."/>
            <person name="Serrano M.G."/>
            <person name="Buck G."/>
            <person name="Lee V."/>
            <person name="Wang Y."/>
            <person name="Carvalho R."/>
            <person name="Voegtly L."/>
            <person name="Shi R."/>
            <person name="Duckworth R."/>
            <person name="Johnson A."/>
            <person name="Loviza R."/>
            <person name="Walstead R."/>
            <person name="Shah Z."/>
            <person name="Kiflezghi M."/>
            <person name="Wade K."/>
            <person name="Ball S.L."/>
            <person name="Bradley K.W."/>
            <person name="Asai D.J."/>
            <person name="Bowman C.A."/>
            <person name="Russell D.A."/>
            <person name="Pope W.H."/>
            <person name="Jacobs-Sera D."/>
            <person name="Hendrix R.W."/>
            <person name="Hatfull G.F."/>
        </authorList>
    </citation>
    <scope>NUCLEOTIDE SEQUENCE</scope>
</reference>
<dbReference type="InterPro" id="IPR011014">
    <property type="entry name" value="MscS_channel_TM-2"/>
</dbReference>
<dbReference type="AlphaFoldDB" id="A0A2P2C357"/>
<feature type="domain" description="Mechanosensitive ion channel MscS C-terminal" evidence="9">
    <location>
        <begin position="242"/>
        <end position="328"/>
    </location>
</feature>
<keyword evidence="5 7" id="KW-1133">Transmembrane helix</keyword>
<protein>
    <submittedName>
        <fullName evidence="11">Small-conductance mechanosensitive channel</fullName>
    </submittedName>
</protein>
<dbReference type="EMBL" id="CZKB01000004">
    <property type="protein sequence ID" value="CUR56419.1"/>
    <property type="molecule type" value="Genomic_DNA"/>
</dbReference>
<dbReference type="SUPFAM" id="SSF82861">
    <property type="entry name" value="Mechanosensitive channel protein MscS (YggB), transmembrane region"/>
    <property type="match status" value="1"/>
</dbReference>
<feature type="domain" description="Mechanosensitive ion channel MscS" evidence="8">
    <location>
        <begin position="172"/>
        <end position="235"/>
    </location>
</feature>
<feature type="transmembrane region" description="Helical" evidence="7">
    <location>
        <begin position="50"/>
        <end position="72"/>
    </location>
</feature>
<keyword evidence="6 7" id="KW-0472">Membrane</keyword>
<evidence type="ECO:0000256" key="4">
    <source>
        <dbReference type="ARBA" id="ARBA00022692"/>
    </source>
</evidence>
<gene>
    <name evidence="11" type="primary">mscS</name>
    <name evidence="11" type="ORF">NOCA1120003</name>
</gene>
<dbReference type="InterPro" id="IPR023408">
    <property type="entry name" value="MscS_beta-dom_sf"/>
</dbReference>
<dbReference type="Gene3D" id="3.30.70.100">
    <property type="match status" value="1"/>
</dbReference>
<evidence type="ECO:0000313" key="11">
    <source>
        <dbReference type="EMBL" id="CUR56419.1"/>
    </source>
</evidence>
<evidence type="ECO:0000256" key="1">
    <source>
        <dbReference type="ARBA" id="ARBA00004651"/>
    </source>
</evidence>
<dbReference type="InterPro" id="IPR010920">
    <property type="entry name" value="LSM_dom_sf"/>
</dbReference>
<feature type="domain" description="Mechanosensitive ion channel transmembrane helices 2/3" evidence="10">
    <location>
        <begin position="134"/>
        <end position="170"/>
    </location>
</feature>
<evidence type="ECO:0000256" key="6">
    <source>
        <dbReference type="ARBA" id="ARBA00023136"/>
    </source>
</evidence>
<evidence type="ECO:0000256" key="3">
    <source>
        <dbReference type="ARBA" id="ARBA00022475"/>
    </source>
</evidence>
<organism evidence="11">
    <name type="scientific">metagenome</name>
    <dbReference type="NCBI Taxonomy" id="256318"/>
    <lineage>
        <taxon>unclassified sequences</taxon>
        <taxon>metagenomes</taxon>
    </lineage>
</organism>
<proteinExistence type="inferred from homology"/>